<reference evidence="1 2" key="1">
    <citation type="submission" date="2015-09" db="EMBL/GenBank/DDBJ databases">
        <authorList>
            <consortium name="Pathogen Informatics"/>
        </authorList>
    </citation>
    <scope>NUCLEOTIDE SEQUENCE [LARGE SCALE GENOMIC DNA]</scope>
    <source>
        <strain evidence="1 2">2789STDY5834968</strain>
    </source>
</reference>
<dbReference type="EMBL" id="CYXM01000004">
    <property type="protein sequence ID" value="CUM90952.1"/>
    <property type="molecule type" value="Genomic_DNA"/>
</dbReference>
<protein>
    <submittedName>
        <fullName evidence="1">Uncharacterized protein</fullName>
    </submittedName>
</protein>
<dbReference type="OrthoDB" id="2057197at2"/>
<dbReference type="Proteomes" id="UP000095673">
    <property type="component" value="Unassembled WGS sequence"/>
</dbReference>
<organism evidence="1 2">
    <name type="scientific">Agathobacter rectalis</name>
    <dbReference type="NCBI Taxonomy" id="39491"/>
    <lineage>
        <taxon>Bacteria</taxon>
        <taxon>Bacillati</taxon>
        <taxon>Bacillota</taxon>
        <taxon>Clostridia</taxon>
        <taxon>Lachnospirales</taxon>
        <taxon>Lachnospiraceae</taxon>
        <taxon>Agathobacter</taxon>
    </lineage>
</organism>
<proteinExistence type="predicted"/>
<evidence type="ECO:0000313" key="2">
    <source>
        <dbReference type="Proteomes" id="UP000095673"/>
    </source>
</evidence>
<dbReference type="RefSeq" id="WP_055237801.1">
    <property type="nucleotide sequence ID" value="NZ_CYXM01000004.1"/>
</dbReference>
<dbReference type="AlphaFoldDB" id="A0A173SKI5"/>
<accession>A0A173SKI5</accession>
<sequence>MKREKLETYIGRQVKVLLFDGRAYKGCLQKTNTDAVKHNPNLYWKHNYYALLDKGGNTTGPIFRCSHVTRVKEVG</sequence>
<name>A0A173SKI5_9FIRM</name>
<gene>
    <name evidence="1" type="ORF">ERS852580_01106</name>
</gene>
<evidence type="ECO:0000313" key="1">
    <source>
        <dbReference type="EMBL" id="CUM90952.1"/>
    </source>
</evidence>